<keyword evidence="5" id="KW-1185">Reference proteome</keyword>
<protein>
    <submittedName>
        <fullName evidence="4">TetR family transcriptional regulator</fullName>
    </submittedName>
</protein>
<evidence type="ECO:0000313" key="5">
    <source>
        <dbReference type="Proteomes" id="UP000239814"/>
    </source>
</evidence>
<proteinExistence type="predicted"/>
<dbReference type="Gene3D" id="1.10.357.10">
    <property type="entry name" value="Tetracycline Repressor, domain 2"/>
    <property type="match status" value="1"/>
</dbReference>
<name>A0A2S0KC88_9ACTN</name>
<dbReference type="AlphaFoldDB" id="A0A2S0KC88"/>
<organism evidence="4 5">
    <name type="scientific">Gordonia iterans</name>
    <dbReference type="NCBI Taxonomy" id="1004901"/>
    <lineage>
        <taxon>Bacteria</taxon>
        <taxon>Bacillati</taxon>
        <taxon>Actinomycetota</taxon>
        <taxon>Actinomycetes</taxon>
        <taxon>Mycobacteriales</taxon>
        <taxon>Gordoniaceae</taxon>
        <taxon>Gordonia</taxon>
    </lineage>
</organism>
<accession>A0A2S0KC88</accession>
<dbReference type="SUPFAM" id="SSF46689">
    <property type="entry name" value="Homeodomain-like"/>
    <property type="match status" value="1"/>
</dbReference>
<evidence type="ECO:0000256" key="2">
    <source>
        <dbReference type="PROSITE-ProRule" id="PRU00335"/>
    </source>
</evidence>
<dbReference type="InterPro" id="IPR050109">
    <property type="entry name" value="HTH-type_TetR-like_transc_reg"/>
</dbReference>
<dbReference type="InterPro" id="IPR009057">
    <property type="entry name" value="Homeodomain-like_sf"/>
</dbReference>
<dbReference type="Proteomes" id="UP000239814">
    <property type="component" value="Chromosome"/>
</dbReference>
<dbReference type="KEGG" id="git:C6V83_02315"/>
<dbReference type="InterPro" id="IPR001647">
    <property type="entry name" value="HTH_TetR"/>
</dbReference>
<reference evidence="4 5" key="1">
    <citation type="submission" date="2018-03" db="EMBL/GenBank/DDBJ databases">
        <title>Characteristics and genome of n-alkane degrading marine bacteria Gordonia iterans isolated from crude oil contaminated in Tae-an, South Korea.</title>
        <authorList>
            <person name="Lee S.-S."/>
            <person name="Kim H."/>
        </authorList>
    </citation>
    <scope>NUCLEOTIDE SEQUENCE [LARGE SCALE GENOMIC DNA]</scope>
    <source>
        <strain evidence="4 5">Co17</strain>
    </source>
</reference>
<evidence type="ECO:0000259" key="3">
    <source>
        <dbReference type="PROSITE" id="PS50977"/>
    </source>
</evidence>
<dbReference type="OrthoDB" id="4550691at2"/>
<dbReference type="EMBL" id="CP027433">
    <property type="protein sequence ID" value="AVL99302.1"/>
    <property type="molecule type" value="Genomic_DNA"/>
</dbReference>
<sequence>MTATPTRTRAAHLGPERRRPQVLDAALTIGVDDGLGAVTIGSVAKRMGVTRPVVYSCFPDRVALVDALLTREGDTLVESLLDALHSSGGADDPEQAFVRGFQSLLHQAEARPAPWRLLLFGDPDPAVAPQFRVARETIRTRATEWIAPAMRRWWQTADLDRKIPVLIDFFMSSCESAIKSLLASDGAWTADDLGDFLGRAVYRAFRDA</sequence>
<feature type="DNA-binding region" description="H-T-H motif" evidence="2">
    <location>
        <begin position="39"/>
        <end position="58"/>
    </location>
</feature>
<dbReference type="GO" id="GO:0003700">
    <property type="term" value="F:DNA-binding transcription factor activity"/>
    <property type="evidence" value="ECO:0007669"/>
    <property type="project" value="TreeGrafter"/>
</dbReference>
<evidence type="ECO:0000313" key="4">
    <source>
        <dbReference type="EMBL" id="AVL99302.1"/>
    </source>
</evidence>
<feature type="domain" description="HTH tetR-type" evidence="3">
    <location>
        <begin position="16"/>
        <end position="76"/>
    </location>
</feature>
<dbReference type="PROSITE" id="PS50977">
    <property type="entry name" value="HTH_TETR_2"/>
    <property type="match status" value="1"/>
</dbReference>
<dbReference type="PANTHER" id="PTHR30055">
    <property type="entry name" value="HTH-TYPE TRANSCRIPTIONAL REGULATOR RUTR"/>
    <property type="match status" value="1"/>
</dbReference>
<dbReference type="GO" id="GO:0000976">
    <property type="term" value="F:transcription cis-regulatory region binding"/>
    <property type="evidence" value="ECO:0007669"/>
    <property type="project" value="TreeGrafter"/>
</dbReference>
<gene>
    <name evidence="4" type="ORF">C6V83_02315</name>
</gene>
<dbReference type="PANTHER" id="PTHR30055:SF226">
    <property type="entry name" value="HTH-TYPE TRANSCRIPTIONAL REGULATOR PKSA"/>
    <property type="match status" value="1"/>
</dbReference>
<dbReference type="RefSeq" id="WP_105941037.1">
    <property type="nucleotide sequence ID" value="NZ_CP027433.1"/>
</dbReference>
<dbReference type="Pfam" id="PF00440">
    <property type="entry name" value="TetR_N"/>
    <property type="match status" value="1"/>
</dbReference>
<keyword evidence="1 2" id="KW-0238">DNA-binding</keyword>
<evidence type="ECO:0000256" key="1">
    <source>
        <dbReference type="ARBA" id="ARBA00023125"/>
    </source>
</evidence>